<protein>
    <recommendedName>
        <fullName evidence="5">Myosin heavy chain</fullName>
    </recommendedName>
</protein>
<evidence type="ECO:0000256" key="1">
    <source>
        <dbReference type="SAM" id="Coils"/>
    </source>
</evidence>
<feature type="coiled-coil region" evidence="1">
    <location>
        <begin position="210"/>
        <end position="273"/>
    </location>
</feature>
<sequence length="367" mass="43059">MAINSKNTKAEILSAYKELEKEKTELENKLKAGQNLNLPLEKTPPIPENKTTGQKKNTDENEEKTMNISNANISQIIQNLETLQVSFGGAVSQLSEQLITEASTVEKLQTEIQGEIDKLRELHDLETIEENTLDELINNYQTSEENFILEYSQREESLRQELENLSKEWQKEQETKQREIKIRNDNYNTNKQREQDEYYYNLQLERQLNQESYEQEINNLYKELEETKQQQEKVWEEREKAIFEKEKEYEETKQQVKEFEEKLSLEIKKAKEEGKGIGTYQAKVKADLRQKEIEGETQNYLLRIQALESTINNNENRINNLSHQLESALKQVQDLAVKAIEGTSNRNSFEAMKEVALEQAKNQQKSK</sequence>
<feature type="region of interest" description="Disordered" evidence="2">
    <location>
        <begin position="27"/>
        <end position="63"/>
    </location>
</feature>
<evidence type="ECO:0000313" key="3">
    <source>
        <dbReference type="EMBL" id="MTF38026.1"/>
    </source>
</evidence>
<gene>
    <name evidence="3" type="ORF">GGC33_03695</name>
</gene>
<feature type="coiled-coil region" evidence="1">
    <location>
        <begin position="105"/>
        <end position="179"/>
    </location>
</feature>
<evidence type="ECO:0000313" key="4">
    <source>
        <dbReference type="Proteomes" id="UP000437131"/>
    </source>
</evidence>
<dbReference type="AlphaFoldDB" id="A0A844GVG5"/>
<dbReference type="RefSeq" id="WP_155082905.1">
    <property type="nucleotide sequence ID" value="NZ_WMIA01000003.1"/>
</dbReference>
<organism evidence="3 4">
    <name type="scientific">Cyanobacterium aponinum 0216</name>
    <dbReference type="NCBI Taxonomy" id="2676140"/>
    <lineage>
        <taxon>Bacteria</taxon>
        <taxon>Bacillati</taxon>
        <taxon>Cyanobacteriota</taxon>
        <taxon>Cyanophyceae</taxon>
        <taxon>Oscillatoriophycideae</taxon>
        <taxon>Chroococcales</taxon>
        <taxon>Geminocystaceae</taxon>
        <taxon>Cyanobacterium</taxon>
    </lineage>
</organism>
<feature type="coiled-coil region" evidence="1">
    <location>
        <begin position="304"/>
        <end position="338"/>
    </location>
</feature>
<evidence type="ECO:0008006" key="5">
    <source>
        <dbReference type="Google" id="ProtNLM"/>
    </source>
</evidence>
<accession>A0A844GVG5</accession>
<comment type="caution">
    <text evidence="3">The sequence shown here is derived from an EMBL/GenBank/DDBJ whole genome shotgun (WGS) entry which is preliminary data.</text>
</comment>
<proteinExistence type="predicted"/>
<dbReference type="EMBL" id="WMIA01000003">
    <property type="protein sequence ID" value="MTF38026.1"/>
    <property type="molecule type" value="Genomic_DNA"/>
</dbReference>
<reference evidence="3 4" key="1">
    <citation type="submission" date="2019-11" db="EMBL/GenBank/DDBJ databases">
        <title>Isolation of a new High Light Tolerant Cyanobacteria.</title>
        <authorList>
            <person name="Dobson Z."/>
            <person name="Vaughn N."/>
            <person name="Vaughn M."/>
            <person name="Fromme P."/>
            <person name="Mazor Y."/>
        </authorList>
    </citation>
    <scope>NUCLEOTIDE SEQUENCE [LARGE SCALE GENOMIC DNA]</scope>
    <source>
        <strain evidence="3 4">0216</strain>
    </source>
</reference>
<keyword evidence="1" id="KW-0175">Coiled coil</keyword>
<evidence type="ECO:0000256" key="2">
    <source>
        <dbReference type="SAM" id="MobiDB-lite"/>
    </source>
</evidence>
<name>A0A844GVG5_9CHRO</name>
<dbReference type="Proteomes" id="UP000437131">
    <property type="component" value="Unassembled WGS sequence"/>
</dbReference>